<protein>
    <recommendedName>
        <fullName evidence="3">SsrA-binding protein</fullName>
    </recommendedName>
    <alternativeName>
        <fullName evidence="3">Small protein B</fullName>
    </alternativeName>
</protein>
<dbReference type="PROSITE" id="PS01317">
    <property type="entry name" value="SSRP"/>
    <property type="match status" value="1"/>
</dbReference>
<proteinExistence type="inferred from homology"/>
<dbReference type="AlphaFoldDB" id="A0A096A8X0"/>
<dbReference type="InterPro" id="IPR000037">
    <property type="entry name" value="SsrA-bd_prot"/>
</dbReference>
<evidence type="ECO:0000256" key="4">
    <source>
        <dbReference type="SAM" id="MobiDB-lite"/>
    </source>
</evidence>
<gene>
    <name evidence="3" type="primary">smpB</name>
    <name evidence="5" type="ORF">HMPREF0647_09785</name>
</gene>
<evidence type="ECO:0000256" key="1">
    <source>
        <dbReference type="ARBA" id="ARBA00022490"/>
    </source>
</evidence>
<feature type="region of interest" description="Disordered" evidence="4">
    <location>
        <begin position="140"/>
        <end position="159"/>
    </location>
</feature>
<comment type="caution">
    <text evidence="5">The sequence shown here is derived from an EMBL/GenBank/DDBJ whole genome shotgun (WGS) entry which is preliminary data.</text>
</comment>
<dbReference type="PANTHER" id="PTHR30308:SF2">
    <property type="entry name" value="SSRA-BINDING PROTEIN"/>
    <property type="match status" value="1"/>
</dbReference>
<evidence type="ECO:0000256" key="3">
    <source>
        <dbReference type="HAMAP-Rule" id="MF_00023"/>
    </source>
</evidence>
<dbReference type="Proteomes" id="UP000029525">
    <property type="component" value="Unassembled WGS sequence"/>
</dbReference>
<sequence>MSNEKQNKKRKALVQIRNKKASFEYFFVDTYTAGIVLTGTEIKSIRAGKASLVDAFCVINNGEIWVQGMNISPYFYGSYANHEARRSRKLLLNKKEIRILEADSQSPGYTIIPTLVFIDDNGRAKVNIALAKGKKEYDKRQTLKAKEDKREMDRVRKHY</sequence>
<dbReference type="GO" id="GO:0003677">
    <property type="term" value="F:DNA binding"/>
    <property type="evidence" value="ECO:0007669"/>
    <property type="project" value="UniProtKB-KW"/>
</dbReference>
<evidence type="ECO:0000313" key="6">
    <source>
        <dbReference type="Proteomes" id="UP000029525"/>
    </source>
</evidence>
<keyword evidence="5" id="KW-0238">DNA-binding</keyword>
<dbReference type="GO" id="GO:0070929">
    <property type="term" value="P:trans-translation"/>
    <property type="evidence" value="ECO:0007669"/>
    <property type="project" value="UniProtKB-UniRule"/>
</dbReference>
<evidence type="ECO:0000313" key="5">
    <source>
        <dbReference type="EMBL" id="KGF43553.1"/>
    </source>
</evidence>
<dbReference type="PANTHER" id="PTHR30308">
    <property type="entry name" value="TMRNA-BINDING COMPONENT OF TRANS-TRANSLATION TAGGING COMPLEX"/>
    <property type="match status" value="1"/>
</dbReference>
<dbReference type="SUPFAM" id="SSF74982">
    <property type="entry name" value="Small protein B (SmpB)"/>
    <property type="match status" value="1"/>
</dbReference>
<dbReference type="InterPro" id="IPR020081">
    <property type="entry name" value="SsrA-bd_prot_CS"/>
</dbReference>
<accession>A0A096A8X0</accession>
<comment type="subcellular location">
    <subcellularLocation>
        <location evidence="3">Cytoplasm</location>
    </subcellularLocation>
    <text evidence="3">The tmRNA-SmpB complex associates with stalled 70S ribosomes.</text>
</comment>
<dbReference type="InterPro" id="IPR023620">
    <property type="entry name" value="SmpB"/>
</dbReference>
<name>A0A096A8X0_9BACT</name>
<dbReference type="RefSeq" id="WP_004337821.1">
    <property type="nucleotide sequence ID" value="NZ_JRNQ01000077.1"/>
</dbReference>
<dbReference type="Pfam" id="PF01668">
    <property type="entry name" value="SmpB"/>
    <property type="match status" value="1"/>
</dbReference>
<keyword evidence="2 3" id="KW-0694">RNA-binding</keyword>
<dbReference type="Gene3D" id="2.40.280.10">
    <property type="match status" value="1"/>
</dbReference>
<reference evidence="5 6" key="1">
    <citation type="submission" date="2014-07" db="EMBL/GenBank/DDBJ databases">
        <authorList>
            <person name="McCorrison J."/>
            <person name="Sanka R."/>
            <person name="Torralba M."/>
            <person name="Gillis M."/>
            <person name="Haft D.H."/>
            <person name="Methe B."/>
            <person name="Sutton G."/>
            <person name="Nelson K.E."/>
        </authorList>
    </citation>
    <scope>NUCLEOTIDE SEQUENCE [LARGE SCALE GENOMIC DNA]</scope>
    <source>
        <strain evidence="5 6">DNF00320</strain>
    </source>
</reference>
<dbReference type="GeneID" id="78529889"/>
<dbReference type="OrthoDB" id="9805462at2"/>
<organism evidence="5 6">
    <name type="scientific">Prevotella bivia DNF00320</name>
    <dbReference type="NCBI Taxonomy" id="1401068"/>
    <lineage>
        <taxon>Bacteria</taxon>
        <taxon>Pseudomonadati</taxon>
        <taxon>Bacteroidota</taxon>
        <taxon>Bacteroidia</taxon>
        <taxon>Bacteroidales</taxon>
        <taxon>Prevotellaceae</taxon>
        <taxon>Prevotella</taxon>
    </lineage>
</organism>
<dbReference type="GO" id="GO:0070930">
    <property type="term" value="P:trans-translation-dependent protein tagging"/>
    <property type="evidence" value="ECO:0007669"/>
    <property type="project" value="TreeGrafter"/>
</dbReference>
<dbReference type="GO" id="GO:0003723">
    <property type="term" value="F:RNA binding"/>
    <property type="evidence" value="ECO:0007669"/>
    <property type="project" value="UniProtKB-UniRule"/>
</dbReference>
<dbReference type="GO" id="GO:0005829">
    <property type="term" value="C:cytosol"/>
    <property type="evidence" value="ECO:0007669"/>
    <property type="project" value="TreeGrafter"/>
</dbReference>
<evidence type="ECO:0000256" key="2">
    <source>
        <dbReference type="ARBA" id="ARBA00022884"/>
    </source>
</evidence>
<dbReference type="HAMAP" id="MF_00023">
    <property type="entry name" value="SmpB"/>
    <property type="match status" value="1"/>
</dbReference>
<dbReference type="NCBIfam" id="TIGR00086">
    <property type="entry name" value="smpB"/>
    <property type="match status" value="1"/>
</dbReference>
<comment type="function">
    <text evidence="3">Required for rescue of stalled ribosomes mediated by trans-translation. Binds to transfer-messenger RNA (tmRNA), required for stable association of tmRNA with ribosomes. tmRNA and SmpB together mimic tRNA shape, replacing the anticodon stem-loop with SmpB. tmRNA is encoded by the ssrA gene; the 2 termini fold to resemble tRNA(Ala) and it encodes a 'tag peptide', a short internal open reading frame. During trans-translation Ala-aminoacylated tmRNA acts like a tRNA, entering the A-site of stalled ribosomes, displacing the stalled mRNA. The ribosome then switches to translate the ORF on the tmRNA; the nascent peptide is terminated with the 'tag peptide' encoded by the tmRNA and targeted for degradation. The ribosome is freed to recommence translation, which seems to be the essential function of trans-translation.</text>
</comment>
<keyword evidence="1 3" id="KW-0963">Cytoplasm</keyword>
<comment type="similarity">
    <text evidence="3">Belongs to the SmpB family.</text>
</comment>
<dbReference type="EMBL" id="JRNQ01000077">
    <property type="protein sequence ID" value="KGF43553.1"/>
    <property type="molecule type" value="Genomic_DNA"/>
</dbReference>
<dbReference type="NCBIfam" id="NF003843">
    <property type="entry name" value="PRK05422.1"/>
    <property type="match status" value="1"/>
</dbReference>